<reference evidence="7 8" key="1">
    <citation type="journal article" date="2015" name="Fungal Genet. Biol.">
        <title>Evolution of novel wood decay mechanisms in Agaricales revealed by the genome sequences of Fistulina hepatica and Cylindrobasidium torrendii.</title>
        <authorList>
            <person name="Floudas D."/>
            <person name="Held B.W."/>
            <person name="Riley R."/>
            <person name="Nagy L.G."/>
            <person name="Koehler G."/>
            <person name="Ransdell A.S."/>
            <person name="Younus H."/>
            <person name="Chow J."/>
            <person name="Chiniquy J."/>
            <person name="Lipzen A."/>
            <person name="Tritt A."/>
            <person name="Sun H."/>
            <person name="Haridas S."/>
            <person name="LaButti K."/>
            <person name="Ohm R.A."/>
            <person name="Kues U."/>
            <person name="Blanchette R.A."/>
            <person name="Grigoriev I.V."/>
            <person name="Minto R.E."/>
            <person name="Hibbett D.S."/>
        </authorList>
    </citation>
    <scope>NUCLEOTIDE SEQUENCE [LARGE SCALE GENOMIC DNA]</scope>
    <source>
        <strain evidence="7 8">ATCC 64428</strain>
    </source>
</reference>
<dbReference type="OrthoDB" id="412647at2759"/>
<dbReference type="Pfam" id="PF03935">
    <property type="entry name" value="SKN1_KRE6_Sbg1"/>
    <property type="match status" value="1"/>
</dbReference>
<evidence type="ECO:0000256" key="5">
    <source>
        <dbReference type="SAM" id="MobiDB-lite"/>
    </source>
</evidence>
<gene>
    <name evidence="7" type="ORF">FISHEDRAFT_61941</name>
</gene>
<evidence type="ECO:0000256" key="6">
    <source>
        <dbReference type="SAM" id="Phobius"/>
    </source>
</evidence>
<proteinExistence type="predicted"/>
<dbReference type="InterPro" id="IPR005629">
    <property type="entry name" value="Skn1/Kre6/Sbg1"/>
</dbReference>
<feature type="compositionally biased region" description="Low complexity" evidence="5">
    <location>
        <begin position="17"/>
        <end position="45"/>
    </location>
</feature>
<dbReference type="AlphaFoldDB" id="A0A0D7A223"/>
<evidence type="ECO:0000256" key="3">
    <source>
        <dbReference type="ARBA" id="ARBA00023180"/>
    </source>
</evidence>
<evidence type="ECO:0000256" key="1">
    <source>
        <dbReference type="ARBA" id="ARBA00004370"/>
    </source>
</evidence>
<feature type="region of interest" description="Disordered" evidence="5">
    <location>
        <begin position="1"/>
        <end position="104"/>
    </location>
</feature>
<dbReference type="Proteomes" id="UP000054144">
    <property type="component" value="Unassembled WGS sequence"/>
</dbReference>
<evidence type="ECO:0000313" key="7">
    <source>
        <dbReference type="EMBL" id="KIY44414.1"/>
    </source>
</evidence>
<keyword evidence="8" id="KW-1185">Reference proteome</keyword>
<dbReference type="GO" id="GO:0016020">
    <property type="term" value="C:membrane"/>
    <property type="evidence" value="ECO:0007669"/>
    <property type="project" value="UniProtKB-SubCell"/>
</dbReference>
<feature type="compositionally biased region" description="Polar residues" evidence="5">
    <location>
        <begin position="46"/>
        <end position="55"/>
    </location>
</feature>
<organism evidence="7 8">
    <name type="scientific">Fistulina hepatica ATCC 64428</name>
    <dbReference type="NCBI Taxonomy" id="1128425"/>
    <lineage>
        <taxon>Eukaryota</taxon>
        <taxon>Fungi</taxon>
        <taxon>Dikarya</taxon>
        <taxon>Basidiomycota</taxon>
        <taxon>Agaricomycotina</taxon>
        <taxon>Agaricomycetes</taxon>
        <taxon>Agaricomycetidae</taxon>
        <taxon>Agaricales</taxon>
        <taxon>Fistulinaceae</taxon>
        <taxon>Fistulina</taxon>
    </lineage>
</organism>
<feature type="transmembrane region" description="Helical" evidence="6">
    <location>
        <begin position="249"/>
        <end position="270"/>
    </location>
</feature>
<keyword evidence="2 6" id="KW-0472">Membrane</keyword>
<keyword evidence="4" id="KW-0961">Cell wall biogenesis/degradation</keyword>
<sequence>MSTGFGPQSRRGYVPPSSSSTASFLSDTSQAPPSSPSPSESRYPSNLGSHGQSSSKVHRESMSDSFSLAADPDTWGSDVYMNDNEPEPDDYLHNPDPSRDRKTDELSTVCTSRGIMNLGCLALLVTALLALFAGYPIISYLVREPRRGLEAASSNSTSDYVTATRLVSSMDEFGLVDSDTPDDAKTVYGCSDTENEYGLAFSDEFNVDGRYSCRGDVPYWETVLAVQTRSRLPGYLSRFPRRGLGTHSLIVRAGAIQVLLYGIVLAPVALPPGANNAMRLWAAVWTPCDGSTTCGHMDTYPVHSDGTYDGRSALEIGIFEVCLVQLSSPIARMEERVSDTYSIVDDTVTELNLYLDGAYQQASALSWTSHQQRLDQDCYQLNSFYRGPVLTSCGPQSTGFTCISARTGSASAATLRIPDSGVCQWKLIRSKSSRHERTYDIMAA</sequence>
<feature type="transmembrane region" description="Helical" evidence="6">
    <location>
        <begin position="115"/>
        <end position="138"/>
    </location>
</feature>
<feature type="compositionally biased region" description="Basic and acidic residues" evidence="5">
    <location>
        <begin position="90"/>
        <end position="104"/>
    </location>
</feature>
<dbReference type="EMBL" id="KN882092">
    <property type="protein sequence ID" value="KIY44414.1"/>
    <property type="molecule type" value="Genomic_DNA"/>
</dbReference>
<evidence type="ECO:0000313" key="8">
    <source>
        <dbReference type="Proteomes" id="UP000054144"/>
    </source>
</evidence>
<name>A0A0D7A223_9AGAR</name>
<keyword evidence="6" id="KW-1133">Transmembrane helix</keyword>
<comment type="subcellular location">
    <subcellularLocation>
        <location evidence="1">Membrane</location>
    </subcellularLocation>
</comment>
<evidence type="ECO:0000256" key="4">
    <source>
        <dbReference type="ARBA" id="ARBA00023316"/>
    </source>
</evidence>
<accession>A0A0D7A223</accession>
<evidence type="ECO:0000256" key="2">
    <source>
        <dbReference type="ARBA" id="ARBA00023136"/>
    </source>
</evidence>
<keyword evidence="3" id="KW-0325">Glycoprotein</keyword>
<protein>
    <submittedName>
        <fullName evidence="7">Uncharacterized protein</fullName>
    </submittedName>
</protein>
<keyword evidence="6" id="KW-0812">Transmembrane</keyword>